<comment type="cofactor">
    <cofactor evidence="4">
        <name>Mn(2+)</name>
        <dbReference type="ChEBI" id="CHEBI:29035"/>
    </cofactor>
    <text evidence="4">Binds 2 manganese ions per subunit.</text>
</comment>
<dbReference type="InterPro" id="IPR006035">
    <property type="entry name" value="Ureohydrolase"/>
</dbReference>
<evidence type="ECO:0000256" key="1">
    <source>
        <dbReference type="ARBA" id="ARBA00009227"/>
    </source>
</evidence>
<keyword evidence="2 4" id="KW-0479">Metal-binding</keyword>
<accession>A0A897NTD3</accession>
<dbReference type="RefSeq" id="WP_229120760.1">
    <property type="nucleotide sequence ID" value="NZ_CP064791.1"/>
</dbReference>
<proteinExistence type="inferred from homology"/>
<feature type="binding site" evidence="4">
    <location>
        <position position="199"/>
    </location>
    <ligand>
        <name>Mn(2+)</name>
        <dbReference type="ChEBI" id="CHEBI:29035"/>
        <label>1</label>
    </ligand>
</feature>
<dbReference type="PANTHER" id="PTHR11358:SF26">
    <property type="entry name" value="GUANIDINO ACID HYDROLASE, MITOCHONDRIAL"/>
    <property type="match status" value="1"/>
</dbReference>
<reference evidence="6 7" key="1">
    <citation type="submission" date="2020-11" db="EMBL/GenBank/DDBJ databases">
        <title>Carbohydrate-dependent, anaerobic sulfur respiration: A novel catabolism in halophilic archaea.</title>
        <authorList>
            <person name="Sorokin D.Y."/>
            <person name="Messina E."/>
            <person name="Smedile F."/>
            <person name="La Cono V."/>
            <person name="Hallsworth J.E."/>
            <person name="Yakimov M.M."/>
        </authorList>
    </citation>
    <scope>NUCLEOTIDE SEQUENCE [LARGE SCALE GENOMIC DNA]</scope>
    <source>
        <strain evidence="6 7">HSR-Est</strain>
    </source>
</reference>
<dbReference type="PANTHER" id="PTHR11358">
    <property type="entry name" value="ARGINASE/AGMATINASE"/>
    <property type="match status" value="1"/>
</dbReference>
<feature type="binding site" evidence="4">
    <location>
        <position position="197"/>
    </location>
    <ligand>
        <name>Mn(2+)</name>
        <dbReference type="ChEBI" id="CHEBI:29035"/>
        <label>1</label>
    </ligand>
</feature>
<dbReference type="PIRSF" id="PIRSF036979">
    <property type="entry name" value="Arginase"/>
    <property type="match status" value="1"/>
</dbReference>
<dbReference type="Proteomes" id="UP000663292">
    <property type="component" value="Chromosome"/>
</dbReference>
<dbReference type="SUPFAM" id="SSF52768">
    <property type="entry name" value="Arginase/deacetylase"/>
    <property type="match status" value="1"/>
</dbReference>
<keyword evidence="3 5" id="KW-0378">Hydrolase</keyword>
<evidence type="ECO:0000313" key="6">
    <source>
        <dbReference type="EMBL" id="QSG15491.1"/>
    </source>
</evidence>
<feature type="binding site" evidence="4">
    <location>
        <position position="122"/>
    </location>
    <ligand>
        <name>Mn(2+)</name>
        <dbReference type="ChEBI" id="CHEBI:29035"/>
        <label>1</label>
    </ligand>
</feature>
<dbReference type="InterPro" id="IPR020855">
    <property type="entry name" value="Ureohydrolase_Mn_BS"/>
</dbReference>
<feature type="binding site" evidence="4">
    <location>
        <position position="103"/>
    </location>
    <ligand>
        <name>Mn(2+)</name>
        <dbReference type="ChEBI" id="CHEBI:29035"/>
        <label>1</label>
    </ligand>
</feature>
<dbReference type="PROSITE" id="PS51409">
    <property type="entry name" value="ARGINASE_2"/>
    <property type="match status" value="1"/>
</dbReference>
<evidence type="ECO:0000256" key="3">
    <source>
        <dbReference type="ARBA" id="ARBA00022801"/>
    </source>
</evidence>
<evidence type="ECO:0000313" key="7">
    <source>
        <dbReference type="Proteomes" id="UP000663292"/>
    </source>
</evidence>
<evidence type="ECO:0000256" key="4">
    <source>
        <dbReference type="PIRSR" id="PIRSR036979-1"/>
    </source>
</evidence>
<dbReference type="Gene3D" id="3.40.800.10">
    <property type="entry name" value="Ureohydrolase domain"/>
    <property type="match status" value="1"/>
</dbReference>
<comment type="similarity">
    <text evidence="1">Belongs to the arginase family. Agmatinase subfamily.</text>
</comment>
<dbReference type="AlphaFoldDB" id="A0A897NTD3"/>
<dbReference type="Pfam" id="PF00491">
    <property type="entry name" value="Arginase"/>
    <property type="match status" value="1"/>
</dbReference>
<feature type="binding site" evidence="4">
    <location>
        <position position="126"/>
    </location>
    <ligand>
        <name>Mn(2+)</name>
        <dbReference type="ChEBI" id="CHEBI:29035"/>
        <label>2</label>
    </ligand>
</feature>
<evidence type="ECO:0000256" key="2">
    <source>
        <dbReference type="ARBA" id="ARBA00022723"/>
    </source>
</evidence>
<dbReference type="PROSITE" id="PS01053">
    <property type="entry name" value="ARGINASE_1"/>
    <property type="match status" value="1"/>
</dbReference>
<protein>
    <submittedName>
        <fullName evidence="6">Arginase family enzyme</fullName>
    </submittedName>
</protein>
<keyword evidence="7" id="KW-1185">Reference proteome</keyword>
<organism evidence="6 7">
    <name type="scientific">Halapricum desulfuricans</name>
    <dbReference type="NCBI Taxonomy" id="2841257"/>
    <lineage>
        <taxon>Archaea</taxon>
        <taxon>Methanobacteriati</taxon>
        <taxon>Methanobacteriota</taxon>
        <taxon>Stenosarchaea group</taxon>
        <taxon>Halobacteria</taxon>
        <taxon>Halobacteriales</taxon>
        <taxon>Haloarculaceae</taxon>
        <taxon>Halapricum</taxon>
    </lineage>
</organism>
<dbReference type="GO" id="GO:0046872">
    <property type="term" value="F:metal ion binding"/>
    <property type="evidence" value="ECO:0007669"/>
    <property type="project" value="UniProtKB-KW"/>
</dbReference>
<evidence type="ECO:0000256" key="5">
    <source>
        <dbReference type="RuleBase" id="RU003684"/>
    </source>
</evidence>
<feature type="binding site" evidence="4">
    <location>
        <position position="124"/>
    </location>
    <ligand>
        <name>Mn(2+)</name>
        <dbReference type="ChEBI" id="CHEBI:29035"/>
        <label>2</label>
    </ligand>
</feature>
<sequence length="271" mass="28830">MSGFPGAHADRATAEYVVVGAPLDRSTTYQPGTRFGPRRIRAVAESFEDYDHHTDSRFTDLAVHDHGDVRPGGDVGEYLTYLEGVLGDADRDGAIPLLLGGEHTVTVAAVRALDPDVFVCLDAHLDLREEFGGDPYSHSTVTNHALDVADRAVILGARAGSEREWDRAAEADVTVVPPAEVPDWKPQLDGQAYLSVDIDAADPGFAPGTGTLEPFGLDPATMRRVVRAVAPHAVGADVVEVNDQDDDQAAVLGAKLARGFVFAHADATADR</sequence>
<dbReference type="GeneID" id="68858607"/>
<dbReference type="EMBL" id="CP064791">
    <property type="protein sequence ID" value="QSG15491.1"/>
    <property type="molecule type" value="Genomic_DNA"/>
</dbReference>
<name>A0A897NTD3_9EURY</name>
<dbReference type="InterPro" id="IPR023696">
    <property type="entry name" value="Ureohydrolase_dom_sf"/>
</dbReference>
<keyword evidence="4" id="KW-0464">Manganese</keyword>
<dbReference type="GO" id="GO:0033389">
    <property type="term" value="P:putrescine biosynthetic process from arginine, via agmatine"/>
    <property type="evidence" value="ECO:0007669"/>
    <property type="project" value="TreeGrafter"/>
</dbReference>
<dbReference type="GO" id="GO:0008783">
    <property type="term" value="F:agmatinase activity"/>
    <property type="evidence" value="ECO:0007669"/>
    <property type="project" value="TreeGrafter"/>
</dbReference>
<gene>
    <name evidence="6" type="primary">speB</name>
    <name evidence="6" type="ORF">HSEST_1972</name>
</gene>